<dbReference type="EMBL" id="BLAH01000202">
    <property type="protein sequence ID" value="GES40600.1"/>
    <property type="molecule type" value="Genomic_DNA"/>
</dbReference>
<dbReference type="InterPro" id="IPR050963">
    <property type="entry name" value="Sirohydro_Cobaltochel/CbiX"/>
</dbReference>
<evidence type="ECO:0000256" key="1">
    <source>
        <dbReference type="ARBA" id="ARBA00022723"/>
    </source>
</evidence>
<organism evidence="4 6">
    <name type="scientific">Rhodococcus aetherivorans</name>
    <dbReference type="NCBI Taxonomy" id="191292"/>
    <lineage>
        <taxon>Bacteria</taxon>
        <taxon>Bacillati</taxon>
        <taxon>Actinomycetota</taxon>
        <taxon>Actinomycetes</taxon>
        <taxon>Mycobacteriales</taxon>
        <taxon>Nocardiaceae</taxon>
        <taxon>Rhodococcus</taxon>
    </lineage>
</organism>
<dbReference type="PANTHER" id="PTHR33542">
    <property type="entry name" value="SIROHYDROCHLORIN FERROCHELATASE, CHLOROPLASTIC"/>
    <property type="match status" value="1"/>
</dbReference>
<dbReference type="Proteomes" id="UP000325466">
    <property type="component" value="Unassembled WGS sequence"/>
</dbReference>
<dbReference type="PANTHER" id="PTHR33542:SF5">
    <property type="entry name" value="FERROCHELATASE CHE1"/>
    <property type="match status" value="1"/>
</dbReference>
<dbReference type="EMBL" id="CP106982">
    <property type="protein sequence ID" value="UYF96533.1"/>
    <property type="molecule type" value="Genomic_DNA"/>
</dbReference>
<sequence length="251" mass="26056">MIPLVAVAHGSRDPRSARAMAAVLAALRERHPGRDVRLAFLDLNTPSVGQVVDAVAAEGHRRVVVVPLLLGSAFHARVDLPALLAEARARHPLLDVIQADVLGADDRLVAAAREAIAATGVSRTDPTVGVALCAVGSRRHDANAATDAITPRLLRGTSWAWGRTCFATAAAPTVVDALAALRAAGATTLVLAPWMLAPGLLWDRAVAAARAAFPEVSCATTLAASDSVGLVIDERYRQSLVHAGTAARHIA</sequence>
<accession>A0A059MP63</accession>
<dbReference type="GO" id="GO:0046872">
    <property type="term" value="F:metal ion binding"/>
    <property type="evidence" value="ECO:0007669"/>
    <property type="project" value="UniProtKB-KW"/>
</dbReference>
<evidence type="ECO:0000256" key="2">
    <source>
        <dbReference type="ARBA" id="ARBA00023239"/>
    </source>
</evidence>
<dbReference type="EC" id="4.99.1.4" evidence="3"/>
<reference evidence="4" key="3">
    <citation type="submission" date="2022-09" db="EMBL/GenBank/DDBJ databases">
        <title>The genome sequence of Rhodococcus aetherivorans N1.</title>
        <authorList>
            <person name="Jiang W."/>
        </authorList>
    </citation>
    <scope>NUCLEOTIDE SEQUENCE</scope>
    <source>
        <strain evidence="4">N1</strain>
    </source>
</reference>
<dbReference type="Gene3D" id="3.40.50.1400">
    <property type="match status" value="2"/>
</dbReference>
<evidence type="ECO:0000313" key="4">
    <source>
        <dbReference type="EMBL" id="UYF96533.1"/>
    </source>
</evidence>
<evidence type="ECO:0000313" key="3">
    <source>
        <dbReference type="EMBL" id="GES40600.1"/>
    </source>
</evidence>
<evidence type="ECO:0000313" key="5">
    <source>
        <dbReference type="Proteomes" id="UP000325466"/>
    </source>
</evidence>
<reference evidence="3" key="2">
    <citation type="submission" date="2019-10" db="EMBL/GenBank/DDBJ databases">
        <title>Draft genome sequence of Rhodococcus aetherivorans JCM 14343.</title>
        <authorList>
            <person name="Inoue D."/>
            <person name="Nakazawa M."/>
            <person name="Yamamoto N."/>
            <person name="Sei K."/>
            <person name="Ike M."/>
        </authorList>
    </citation>
    <scope>NUCLEOTIDE SEQUENCE</scope>
    <source>
        <strain evidence="3">JCM 14343</strain>
    </source>
</reference>
<name>A0A059MP63_9NOCA</name>
<dbReference type="SUPFAM" id="SSF53800">
    <property type="entry name" value="Chelatase"/>
    <property type="match status" value="1"/>
</dbReference>
<dbReference type="GO" id="GO:0051266">
    <property type="term" value="F:sirohydrochlorin ferrochelatase activity"/>
    <property type="evidence" value="ECO:0007669"/>
    <property type="project" value="UniProtKB-EC"/>
</dbReference>
<dbReference type="GeneID" id="83621276"/>
<keyword evidence="5" id="KW-1185">Reference proteome</keyword>
<keyword evidence="2 3" id="KW-0456">Lyase</keyword>
<accession>A0A0F6VJW5</accession>
<reference evidence="3 5" key="1">
    <citation type="journal article" date="2018" name="Biodegradation">
        <title>1,4-Dioxane degradation characteristics of Rhodococcus aetherivorans JCM 14343.</title>
        <authorList>
            <person name="Inoue D."/>
            <person name="Tsunoda T."/>
            <person name="Yamamoto N."/>
            <person name="Ike M."/>
            <person name="Sei K."/>
        </authorList>
    </citation>
    <scope>NUCLEOTIDE SEQUENCE [LARGE SCALE GENOMIC DNA]</scope>
    <source>
        <strain evidence="3 5">JCM 14343</strain>
    </source>
</reference>
<dbReference type="RefSeq" id="WP_029544357.1">
    <property type="nucleotide sequence ID" value="NZ_BAAAYP010000018.1"/>
</dbReference>
<proteinExistence type="predicted"/>
<protein>
    <submittedName>
        <fullName evidence="4">Sirohydrochlorin chelatase</fullName>
    </submittedName>
    <submittedName>
        <fullName evidence="3">Sirohydrochlorin ferrochelatase</fullName>
        <ecNumber evidence="3">4.99.1.4</ecNumber>
    </submittedName>
</protein>
<keyword evidence="1" id="KW-0479">Metal-binding</keyword>
<dbReference type="InterPro" id="IPR002762">
    <property type="entry name" value="CbiX-like"/>
</dbReference>
<dbReference type="Pfam" id="PF01903">
    <property type="entry name" value="CbiX"/>
    <property type="match status" value="2"/>
</dbReference>
<dbReference type="KEGG" id="rav:AAT18_16135"/>
<dbReference type="AlphaFoldDB" id="A0A059MP63"/>
<gene>
    <name evidence="4" type="ORF">OCS65_12625</name>
    <name evidence="3" type="ORF">RAJCM14343_5891</name>
</gene>
<dbReference type="Proteomes" id="UP001163947">
    <property type="component" value="Chromosome"/>
</dbReference>
<evidence type="ECO:0000313" key="6">
    <source>
        <dbReference type="Proteomes" id="UP001163947"/>
    </source>
</evidence>
<dbReference type="CDD" id="cd03416">
    <property type="entry name" value="CbiX_SirB_N"/>
    <property type="match status" value="1"/>
</dbReference>